<name>A0A2S8FVD7_9BACT</name>
<dbReference type="SUPFAM" id="SSF54631">
    <property type="entry name" value="CBS-domain pair"/>
    <property type="match status" value="1"/>
</dbReference>
<dbReference type="Pfam" id="PF03471">
    <property type="entry name" value="CorC_HlyC"/>
    <property type="match status" value="1"/>
</dbReference>
<organism evidence="8 9">
    <name type="scientific">Blastopirellula marina</name>
    <dbReference type="NCBI Taxonomy" id="124"/>
    <lineage>
        <taxon>Bacteria</taxon>
        <taxon>Pseudomonadati</taxon>
        <taxon>Planctomycetota</taxon>
        <taxon>Planctomycetia</taxon>
        <taxon>Pirellulales</taxon>
        <taxon>Pirellulaceae</taxon>
        <taxon>Blastopirellula</taxon>
    </lineage>
</organism>
<evidence type="ECO:0008006" key="10">
    <source>
        <dbReference type="Google" id="ProtNLM"/>
    </source>
</evidence>
<dbReference type="OrthoDB" id="235333at2"/>
<dbReference type="RefSeq" id="WP_105329299.1">
    <property type="nucleotide sequence ID" value="NZ_PUHY01000006.1"/>
</dbReference>
<sequence>MDVFVAIAPWLVTMLLLVACSGMFSASEAAFFYLKLEDRKRFRKGTTAQRAAASLLADPDRLLSAILFWNLMINVAYFAVASIVGIRLQDQFGATYATAFSTMSLLVIIFFSEMMPKSLAVLRAPALAAFLAVPIAFAVRVIDPIRPIMRGVSTLSQRLIWPRFEAEPYMQVSDLERAIQMSMQSSTVLEQEEMALRGIVSLSDSLAAELMRPRMRFKMFQPPVSLKDLDCEMTPSGYLLIADEQGDDVVSAINLIDATELPQENLEDIAQEVLVFPWCAQASEVFQQMLASENEVAAVVNELGETIGVVTLRDLMETIFSNSHGRSERILQRKTFEELEPGIYLISGMTSVRRMSKHFQLELPETRHATINGILQEELDGIPEVDDEVDWGPFHFLVVEQLGEGHILVRMTLRQEEE</sequence>
<keyword evidence="4 5" id="KW-1133">Transmembrane helix</keyword>
<evidence type="ECO:0000256" key="1">
    <source>
        <dbReference type="ARBA" id="ARBA00022737"/>
    </source>
</evidence>
<keyword evidence="1" id="KW-0677">Repeat</keyword>
<evidence type="ECO:0000313" key="9">
    <source>
        <dbReference type="Proteomes" id="UP000238322"/>
    </source>
</evidence>
<feature type="domain" description="CBS" evidence="6">
    <location>
        <begin position="269"/>
        <end position="328"/>
    </location>
</feature>
<dbReference type="InterPro" id="IPR005170">
    <property type="entry name" value="Transptr-assoc_dom"/>
</dbReference>
<keyword evidence="4 5" id="KW-0472">Membrane</keyword>
<dbReference type="PROSITE" id="PS51371">
    <property type="entry name" value="CBS"/>
    <property type="match status" value="1"/>
</dbReference>
<dbReference type="GO" id="GO:0050660">
    <property type="term" value="F:flavin adenine dinucleotide binding"/>
    <property type="evidence" value="ECO:0007669"/>
    <property type="project" value="InterPro"/>
</dbReference>
<dbReference type="Gene3D" id="3.30.465.10">
    <property type="match status" value="1"/>
</dbReference>
<dbReference type="SMART" id="SM01091">
    <property type="entry name" value="CorC_HlyC"/>
    <property type="match status" value="1"/>
</dbReference>
<dbReference type="Pfam" id="PF01595">
    <property type="entry name" value="CNNM"/>
    <property type="match status" value="1"/>
</dbReference>
<dbReference type="PROSITE" id="PS51846">
    <property type="entry name" value="CNNM"/>
    <property type="match status" value="1"/>
</dbReference>
<feature type="transmembrane region" description="Helical" evidence="5">
    <location>
        <begin position="66"/>
        <end position="86"/>
    </location>
</feature>
<evidence type="ECO:0000259" key="7">
    <source>
        <dbReference type="PROSITE" id="PS51846"/>
    </source>
</evidence>
<dbReference type="InterPro" id="IPR046342">
    <property type="entry name" value="CBS_dom_sf"/>
</dbReference>
<dbReference type="InterPro" id="IPR002550">
    <property type="entry name" value="CNNM"/>
</dbReference>
<dbReference type="Gene3D" id="3.10.580.10">
    <property type="entry name" value="CBS-domain"/>
    <property type="match status" value="1"/>
</dbReference>
<evidence type="ECO:0000256" key="5">
    <source>
        <dbReference type="SAM" id="Phobius"/>
    </source>
</evidence>
<dbReference type="PANTHER" id="PTHR22777:SF17">
    <property type="entry name" value="UPF0053 PROTEIN SLL0260"/>
    <property type="match status" value="1"/>
</dbReference>
<dbReference type="EMBL" id="PUHY01000006">
    <property type="protein sequence ID" value="PQO36010.1"/>
    <property type="molecule type" value="Genomic_DNA"/>
</dbReference>
<protein>
    <recommendedName>
        <fullName evidence="10">CNNM transmembrane domain-containing protein</fullName>
    </recommendedName>
</protein>
<dbReference type="InterPro" id="IPR016169">
    <property type="entry name" value="FAD-bd_PCMH_sub2"/>
</dbReference>
<dbReference type="Pfam" id="PF00571">
    <property type="entry name" value="CBS"/>
    <property type="match status" value="1"/>
</dbReference>
<keyword evidence="2 3" id="KW-0129">CBS domain</keyword>
<gene>
    <name evidence="8" type="ORF">C5Y83_08775</name>
</gene>
<dbReference type="SUPFAM" id="SSF56176">
    <property type="entry name" value="FAD-binding/transporter-associated domain-like"/>
    <property type="match status" value="1"/>
</dbReference>
<dbReference type="InterPro" id="IPR000644">
    <property type="entry name" value="CBS_dom"/>
</dbReference>
<evidence type="ECO:0000256" key="2">
    <source>
        <dbReference type="ARBA" id="ARBA00023122"/>
    </source>
</evidence>
<evidence type="ECO:0000256" key="3">
    <source>
        <dbReference type="PROSITE-ProRule" id="PRU00703"/>
    </source>
</evidence>
<evidence type="ECO:0000313" key="8">
    <source>
        <dbReference type="EMBL" id="PQO36010.1"/>
    </source>
</evidence>
<keyword evidence="4 5" id="KW-0812">Transmembrane</keyword>
<feature type="transmembrane region" description="Helical" evidence="5">
    <location>
        <begin position="93"/>
        <end position="112"/>
    </location>
</feature>
<feature type="domain" description="CNNM transmembrane" evidence="7">
    <location>
        <begin position="3"/>
        <end position="193"/>
    </location>
</feature>
<comment type="caution">
    <text evidence="8">The sequence shown here is derived from an EMBL/GenBank/DDBJ whole genome shotgun (WGS) entry which is preliminary data.</text>
</comment>
<feature type="transmembrane region" description="Helical" evidence="5">
    <location>
        <begin position="124"/>
        <end position="142"/>
    </location>
</feature>
<dbReference type="InterPro" id="IPR036318">
    <property type="entry name" value="FAD-bd_PCMH-like_sf"/>
</dbReference>
<dbReference type="GO" id="GO:0005886">
    <property type="term" value="C:plasma membrane"/>
    <property type="evidence" value="ECO:0007669"/>
    <property type="project" value="TreeGrafter"/>
</dbReference>
<accession>A0A2S8FVD7</accession>
<proteinExistence type="predicted"/>
<dbReference type="Proteomes" id="UP000238322">
    <property type="component" value="Unassembled WGS sequence"/>
</dbReference>
<dbReference type="AlphaFoldDB" id="A0A2S8FVD7"/>
<dbReference type="PANTHER" id="PTHR22777">
    <property type="entry name" value="HEMOLYSIN-RELATED"/>
    <property type="match status" value="1"/>
</dbReference>
<evidence type="ECO:0000256" key="4">
    <source>
        <dbReference type="PROSITE-ProRule" id="PRU01193"/>
    </source>
</evidence>
<evidence type="ECO:0000259" key="6">
    <source>
        <dbReference type="PROSITE" id="PS51371"/>
    </source>
</evidence>
<reference evidence="8 9" key="1">
    <citation type="submission" date="2018-02" db="EMBL/GenBank/DDBJ databases">
        <title>Comparative genomes isolates from brazilian mangrove.</title>
        <authorList>
            <person name="Araujo J.E."/>
            <person name="Taketani R.G."/>
            <person name="Silva M.C.P."/>
            <person name="Loureco M.V."/>
            <person name="Andreote F.D."/>
        </authorList>
    </citation>
    <scope>NUCLEOTIDE SEQUENCE [LARGE SCALE GENOMIC DNA]</scope>
    <source>
        <strain evidence="8 9">Hex-1 MGV</strain>
    </source>
</reference>